<dbReference type="GO" id="GO:0003676">
    <property type="term" value="F:nucleic acid binding"/>
    <property type="evidence" value="ECO:0007669"/>
    <property type="project" value="InterPro"/>
</dbReference>
<dbReference type="RefSeq" id="WP_137250239.1">
    <property type="nucleotide sequence ID" value="NZ_SZQA01000033.1"/>
</dbReference>
<keyword evidence="2" id="KW-1185">Reference proteome</keyword>
<dbReference type="Proteomes" id="UP000308705">
    <property type="component" value="Unassembled WGS sequence"/>
</dbReference>
<dbReference type="SUPFAM" id="SSF53098">
    <property type="entry name" value="Ribonuclease H-like"/>
    <property type="match status" value="1"/>
</dbReference>
<reference evidence="1 2" key="1">
    <citation type="submission" date="2019-04" db="EMBL/GenBank/DDBJ databases">
        <title>Herbidospora sp. NEAU-GS14.nov., a novel actinomycete isolated from soil.</title>
        <authorList>
            <person name="Han L."/>
        </authorList>
    </citation>
    <scope>NUCLEOTIDE SEQUENCE [LARGE SCALE GENOMIC DNA]</scope>
    <source>
        <strain evidence="1 2">NEAU-GS14</strain>
    </source>
</reference>
<accession>A0A4U3M6U7</accession>
<proteinExistence type="predicted"/>
<organism evidence="1 2">
    <name type="scientific">Herbidospora galbida</name>
    <dbReference type="NCBI Taxonomy" id="2575442"/>
    <lineage>
        <taxon>Bacteria</taxon>
        <taxon>Bacillati</taxon>
        <taxon>Actinomycetota</taxon>
        <taxon>Actinomycetes</taxon>
        <taxon>Streptosporangiales</taxon>
        <taxon>Streptosporangiaceae</taxon>
        <taxon>Herbidospora</taxon>
    </lineage>
</organism>
<name>A0A4U3M6U7_9ACTN</name>
<gene>
    <name evidence="1" type="ORF">FDA94_29000</name>
</gene>
<dbReference type="OrthoDB" id="3359450at2"/>
<dbReference type="Gene3D" id="3.30.420.10">
    <property type="entry name" value="Ribonuclease H-like superfamily/Ribonuclease H"/>
    <property type="match status" value="1"/>
</dbReference>
<protein>
    <submittedName>
        <fullName evidence="1">Crossover junction endodeoxyribonuclease RuvC</fullName>
    </submittedName>
</protein>
<dbReference type="InterPro" id="IPR036397">
    <property type="entry name" value="RNaseH_sf"/>
</dbReference>
<dbReference type="AlphaFoldDB" id="A0A4U3M6U7"/>
<comment type="caution">
    <text evidence="1">The sequence shown here is derived from an EMBL/GenBank/DDBJ whole genome shotgun (WGS) entry which is preliminary data.</text>
</comment>
<evidence type="ECO:0000313" key="2">
    <source>
        <dbReference type="Proteomes" id="UP000308705"/>
    </source>
</evidence>
<evidence type="ECO:0000313" key="1">
    <source>
        <dbReference type="EMBL" id="TKK84655.1"/>
    </source>
</evidence>
<dbReference type="InterPro" id="IPR012337">
    <property type="entry name" value="RNaseH-like_sf"/>
</dbReference>
<sequence length="198" mass="21923">MIGRYIGIDQSFSGFAVVAYAPGEAPAVHRKAFPPAKFGKGVGRLIAVQEWLDELFGRWGGIHPPASVMHIAMEGYARGRAFRREEVGEISAAVRLRLLSYYTSQAGYPTIVSPSELKQYATGKGNADKKKVMKFCKEKWGFVTKNDNEADAYVLARMACDLHRGRSDLPEEFKVIQGLTKHTDLPAHWKSSIPVPAL</sequence>
<dbReference type="EMBL" id="SZQA01000033">
    <property type="protein sequence ID" value="TKK84655.1"/>
    <property type="molecule type" value="Genomic_DNA"/>
</dbReference>